<organism evidence="1 2">
    <name type="scientific">Pseudomonas cannabina</name>
    <dbReference type="NCBI Taxonomy" id="86840"/>
    <lineage>
        <taxon>Bacteria</taxon>
        <taxon>Pseudomonadati</taxon>
        <taxon>Pseudomonadota</taxon>
        <taxon>Gammaproteobacteria</taxon>
        <taxon>Pseudomonadales</taxon>
        <taxon>Pseudomonadaceae</taxon>
        <taxon>Pseudomonas</taxon>
    </lineage>
</organism>
<reference evidence="1 2" key="1">
    <citation type="submission" date="2015-09" db="EMBL/GenBank/DDBJ databases">
        <title>Genome announcement of multiple Pseudomonas syringae strains.</title>
        <authorList>
            <person name="Thakur S."/>
            <person name="Wang P.W."/>
            <person name="Gong Y."/>
            <person name="Weir B.S."/>
            <person name="Guttman D.S."/>
        </authorList>
    </citation>
    <scope>NUCLEOTIDE SEQUENCE [LARGE SCALE GENOMIC DNA]</scope>
    <source>
        <strain evidence="1 2">ICMP2823</strain>
    </source>
</reference>
<sequence length="996" mass="109201">MPCLTAASMAVWLIQVPSGLRSAWLAQPPRITASSEMTSAERITDSFLQGKRSARHAPSGELFDDENRVHFDLGTTRQCSNADSGASRVRLREISAHDFVDLGKVRQVSQKDVQLDDVLERTTRGLGNRLQVVKNLNDLRFNAFNQLHGGWVQRNLSGHVDGVASSDRLRVRANGHWGFFAGDDSLGHENSLLLNWLRAHPGNTSDPGKGAQFPDHAGQVHTVVHADHQLNHADATIALVHADFFDIAIGRVDTAGQQGDQAALMLQFDTQFDVEFAGNVLGPRELDAFFRVVTNFADVAAVIQVHDHAFASRQVTDNRVARYRRAAFGVTEYQAFGAANGQRTLRTWQLIALAQQTTGDDIGHAIAQADVFKQVFQHFDPVFGQHQLDTLLGHLVQAAFETVEHLVQQALAKVDRLGAALQLERVTNVRTGLAGDDKVQPCRVRTCAGSADNLDRGAALQRFGQRGQSTVDPAGNAAVADIGMYRVGEVYGGGAFGQLHDPAFRREHVDLVRKQVDLDAFDEFQRVARALLHLQHALDPLPSASMSTLGLLVVAGLVQPVRGNPVIGHFFHFTGANLDFDRYAVHTEQRGVQRLVAVGLWNRDVILEAAGQWLVQIVYSTQHAIAGIDLVDDDTERVNVHDLVEGPALAAHLFVNTVKMFLPPADIAFDTVDCQAMAQGLFDLVDQLLAIAPGALDRLVDSRGAHRVHGLEAKVFEFDTHVVHAQPVGDGRVDFEGFLGDAATLLAGQNLQRAHVVQPVGELDQNHANIARHGHGHLLEVFRLSFGFGLEIHLGQFADPVNQFRDGFTKLRTERFLGNTGVFDDVMQHRSHQALMVHVHVSKNIGHRERVGDIGFAAATALAVVGLFGIEIRSADQIDLVFAEVGRQSVGEGVYARQGATPCQWLLPCAVPRRPGIGLDGLVGLVLERCEQWLIFNDFGFCNYRIIHHASSDFAQCHNGRLVIFPRQLWLFATGCQLTGTLCGEHDQLKAVIHVF</sequence>
<protein>
    <submittedName>
        <fullName evidence="1">Uncharacterized protein</fullName>
    </submittedName>
</protein>
<comment type="caution">
    <text evidence="1">The sequence shown here is derived from an EMBL/GenBank/DDBJ whole genome shotgun (WGS) entry which is preliminary data.</text>
</comment>
<accession>A0A0P9LI00</accession>
<gene>
    <name evidence="1" type="ORF">ALO81_05324</name>
</gene>
<proteinExistence type="predicted"/>
<dbReference type="AlphaFoldDB" id="A0A0P9LI00"/>
<dbReference type="EMBL" id="LJPX01000183">
    <property type="protein sequence ID" value="KPW77163.1"/>
    <property type="molecule type" value="Genomic_DNA"/>
</dbReference>
<evidence type="ECO:0000313" key="2">
    <source>
        <dbReference type="Proteomes" id="UP000050564"/>
    </source>
</evidence>
<evidence type="ECO:0000313" key="1">
    <source>
        <dbReference type="EMBL" id="KPW77163.1"/>
    </source>
</evidence>
<dbReference type="Proteomes" id="UP000050564">
    <property type="component" value="Unassembled WGS sequence"/>
</dbReference>
<name>A0A0P9LI00_PSECA</name>